<proteinExistence type="predicted"/>
<dbReference type="InterPro" id="IPR051620">
    <property type="entry name" value="ORF904-like_C"/>
</dbReference>
<comment type="caution">
    <text evidence="4">The sequence shown here is derived from an EMBL/GenBank/DDBJ whole genome shotgun (WGS) entry which is preliminary data.</text>
</comment>
<feature type="compositionally biased region" description="Polar residues" evidence="3">
    <location>
        <begin position="335"/>
        <end position="351"/>
    </location>
</feature>
<dbReference type="GO" id="GO:0016787">
    <property type="term" value="F:hydrolase activity"/>
    <property type="evidence" value="ECO:0007669"/>
    <property type="project" value="UniProtKB-KW"/>
</dbReference>
<evidence type="ECO:0000256" key="1">
    <source>
        <dbReference type="ARBA" id="ARBA00022801"/>
    </source>
</evidence>
<feature type="region of interest" description="Disordered" evidence="3">
    <location>
        <begin position="481"/>
        <end position="568"/>
    </location>
</feature>
<feature type="region of interest" description="Disordered" evidence="3">
    <location>
        <begin position="1"/>
        <end position="62"/>
    </location>
</feature>
<organism evidence="4 5">
    <name type="scientific">Cymbomonas tetramitiformis</name>
    <dbReference type="NCBI Taxonomy" id="36881"/>
    <lineage>
        <taxon>Eukaryota</taxon>
        <taxon>Viridiplantae</taxon>
        <taxon>Chlorophyta</taxon>
        <taxon>Pyramimonadophyceae</taxon>
        <taxon>Pyramimonadales</taxon>
        <taxon>Pyramimonadaceae</taxon>
        <taxon>Cymbomonas</taxon>
    </lineage>
</organism>
<feature type="compositionally biased region" description="Acidic residues" evidence="3">
    <location>
        <begin position="545"/>
        <end position="562"/>
    </location>
</feature>
<feature type="compositionally biased region" description="Polar residues" evidence="3">
    <location>
        <begin position="49"/>
        <end position="62"/>
    </location>
</feature>
<gene>
    <name evidence="4" type="ORF">CYMTET_28961</name>
</gene>
<evidence type="ECO:0000256" key="2">
    <source>
        <dbReference type="SAM" id="Coils"/>
    </source>
</evidence>
<accession>A0AAE0KVP1</accession>
<feature type="compositionally biased region" description="Acidic residues" evidence="3">
    <location>
        <begin position="7"/>
        <end position="17"/>
    </location>
</feature>
<feature type="non-terminal residue" evidence="4">
    <location>
        <position position="994"/>
    </location>
</feature>
<keyword evidence="1" id="KW-0378">Hydrolase</keyword>
<evidence type="ECO:0008006" key="6">
    <source>
        <dbReference type="Google" id="ProtNLM"/>
    </source>
</evidence>
<dbReference type="PANTHER" id="PTHR35372:SF2">
    <property type="entry name" value="SF3 HELICASE DOMAIN-CONTAINING PROTEIN"/>
    <property type="match status" value="1"/>
</dbReference>
<feature type="compositionally biased region" description="Basic and acidic residues" evidence="3">
    <location>
        <begin position="535"/>
        <end position="544"/>
    </location>
</feature>
<name>A0AAE0KVP1_9CHLO</name>
<evidence type="ECO:0000313" key="4">
    <source>
        <dbReference type="EMBL" id="KAK3262160.1"/>
    </source>
</evidence>
<reference evidence="4 5" key="1">
    <citation type="journal article" date="2015" name="Genome Biol. Evol.">
        <title>Comparative Genomics of a Bacterivorous Green Alga Reveals Evolutionary Causalities and Consequences of Phago-Mixotrophic Mode of Nutrition.</title>
        <authorList>
            <person name="Burns J.A."/>
            <person name="Paasch A."/>
            <person name="Narechania A."/>
            <person name="Kim E."/>
        </authorList>
    </citation>
    <scope>NUCLEOTIDE SEQUENCE [LARGE SCALE GENOMIC DNA]</scope>
    <source>
        <strain evidence="4 5">PLY_AMNH</strain>
    </source>
</reference>
<feature type="compositionally biased region" description="Acidic residues" evidence="3">
    <location>
        <begin position="522"/>
        <end position="534"/>
    </location>
</feature>
<evidence type="ECO:0000256" key="3">
    <source>
        <dbReference type="SAM" id="MobiDB-lite"/>
    </source>
</evidence>
<feature type="coiled-coil region" evidence="2">
    <location>
        <begin position="217"/>
        <end position="251"/>
    </location>
</feature>
<sequence length="994" mass="112875">MDRSQEDLPDSEREDTEAPQYYGSDGFAAGLERNSLHNKKKKEEKESNFKSTSFAWAPSQDSPPDLRLRVFSRHKDGAAENHAEKKQHRLRLATDAGFAGGAKAYTSVIDCASFADKLLPQLRELGLNHFYEQLIGPVRFYADIEWYVQSDPTHATEETKIAFLNAFMDCAEESIRSKCKVSAEAAVFRNGWRLSEASNDKKVSFHVTLVDVGHFSSNQLIKQLQIVQDIIERLKAKNAEFADLFKNSKEKGVPVDASPYGKDNCFRLLHCAKKTDPTRTLRPVRITRENKLEIIPDGEYNYSDYVVSHIPDGERPLVPRSLPDLKMSLNKRSSRTSGLSRPSQRTTNPAVTDTSVRRTVSELMPTVFEAIDSNHVLHQYKDVIKESSATALGNGDMVVITAQTGTCPWKTHKTRTEAARILFRKDEIRLSCHDPDCREEAGKRSKREYIPVKYPTHELADTAREILAGEVSVAAIVKTVADNPPHSPHESGGTDDEDDGSHSAGFAPRTQFARSQRRNLFVDDEASGEDEEDKDGDKAEKDAIDESDNDDISSDDDLDDDSDDHHIGTSMEDAVIGEVEQYFEKVVIATHQEMETKCSMRMANFLREVVFDSTQQKHFAEYAFEWSTTAYRYAYDKVNGDHIMYAFNGALWKNENAKESLEYRLQDWLMDMLRKLKNDAWARVVRSIPNPKSRRILAKKLTKMHNNKLRERIEMSNDQAVERIRRSKNPKDKKWKKAELAEVIDILYTEAHGRILYVVTEIEEGLDKLLVSVGTETYYRALRSATERILKAPDQYIQMGLPTPSEFFDNLDEREYLIGFDNGVYDLEHSRFYPRGSVPTDFLVTMSVKYDYAEIDLRLQAEMKEVEMSVYRRIFPDERTREQAQAVMGGLLSSGNPMKKFVLMLGEGDNGKSGFVTGLIKATLGDYFSTVAIQVLTERKDTADGCNPVLSSKRKLRCLALNEGDKRMKLNSGTAKTLTGNDEVQFRNLYKQPI</sequence>
<dbReference type="Proteomes" id="UP001190700">
    <property type="component" value="Unassembled WGS sequence"/>
</dbReference>
<dbReference type="AlphaFoldDB" id="A0AAE0KVP1"/>
<evidence type="ECO:0000313" key="5">
    <source>
        <dbReference type="Proteomes" id="UP001190700"/>
    </source>
</evidence>
<dbReference type="PANTHER" id="PTHR35372">
    <property type="entry name" value="ATP BINDING PROTEIN-RELATED"/>
    <property type="match status" value="1"/>
</dbReference>
<keyword evidence="5" id="KW-1185">Reference proteome</keyword>
<dbReference type="EMBL" id="LGRX02016418">
    <property type="protein sequence ID" value="KAK3262160.1"/>
    <property type="molecule type" value="Genomic_DNA"/>
</dbReference>
<feature type="region of interest" description="Disordered" evidence="3">
    <location>
        <begin position="330"/>
        <end position="351"/>
    </location>
</feature>
<keyword evidence="2" id="KW-0175">Coiled coil</keyword>
<protein>
    <recommendedName>
        <fullName evidence="6">Bacteriophage/plasmid primase P4 C-terminal domain-containing protein</fullName>
    </recommendedName>
</protein>